<gene>
    <name evidence="2" type="ORF">HBA54_27455</name>
</gene>
<evidence type="ECO:0000313" key="2">
    <source>
        <dbReference type="EMBL" id="NIA72332.1"/>
    </source>
</evidence>
<dbReference type="Proteomes" id="UP000761264">
    <property type="component" value="Unassembled WGS sequence"/>
</dbReference>
<comment type="caution">
    <text evidence="2">The sequence shown here is derived from an EMBL/GenBank/DDBJ whole genome shotgun (WGS) entry which is preliminary data.</text>
</comment>
<sequence>MQQALRRLGALVFLATSLTILCAVAAPGARAGDPAREVVGLFVQSCLKYVEDPQDLRAWIDSVPQLRKLPASQAKDFLEGRRGDVWSASNDAGLFALAVFGDDTCTVMAQFANAAEVSQVFSEYLQRKKLPIDKVGDQTKFTRGIDQREETYRSSEGSLLYEVVVLTSKSPRAEVQAVLTTRPNR</sequence>
<organism evidence="2 3">
    <name type="scientific">Pelagibius litoralis</name>
    <dbReference type="NCBI Taxonomy" id="374515"/>
    <lineage>
        <taxon>Bacteria</taxon>
        <taxon>Pseudomonadati</taxon>
        <taxon>Pseudomonadota</taxon>
        <taxon>Alphaproteobacteria</taxon>
        <taxon>Rhodospirillales</taxon>
        <taxon>Rhodovibrionaceae</taxon>
        <taxon>Pelagibius</taxon>
    </lineage>
</organism>
<reference evidence="2" key="1">
    <citation type="submission" date="2020-03" db="EMBL/GenBank/DDBJ databases">
        <title>Genome of Pelagibius litoralis DSM 21314T.</title>
        <authorList>
            <person name="Wang G."/>
        </authorList>
    </citation>
    <scope>NUCLEOTIDE SEQUENCE</scope>
    <source>
        <strain evidence="2">DSM 21314</strain>
    </source>
</reference>
<keyword evidence="1" id="KW-0732">Signal</keyword>
<dbReference type="NCBIfam" id="NF047650">
    <property type="entry name" value="lipo_NMCC_0638"/>
    <property type="match status" value="1"/>
</dbReference>
<evidence type="ECO:0000313" key="3">
    <source>
        <dbReference type="Proteomes" id="UP000761264"/>
    </source>
</evidence>
<evidence type="ECO:0000256" key="1">
    <source>
        <dbReference type="SAM" id="SignalP"/>
    </source>
</evidence>
<feature type="chain" id="PRO_5037812724" evidence="1">
    <location>
        <begin position="26"/>
        <end position="185"/>
    </location>
</feature>
<feature type="signal peptide" evidence="1">
    <location>
        <begin position="1"/>
        <end position="25"/>
    </location>
</feature>
<name>A0A967F3H7_9PROT</name>
<dbReference type="EMBL" id="JAAQPH010000040">
    <property type="protein sequence ID" value="NIA72332.1"/>
    <property type="molecule type" value="Genomic_DNA"/>
</dbReference>
<protein>
    <submittedName>
        <fullName evidence="2">Uncharacterized protein</fullName>
    </submittedName>
</protein>
<accession>A0A967F3H7</accession>
<dbReference type="RefSeq" id="WP_167231530.1">
    <property type="nucleotide sequence ID" value="NZ_JAAQPH010000040.1"/>
</dbReference>
<proteinExistence type="predicted"/>
<dbReference type="AlphaFoldDB" id="A0A967F3H7"/>
<keyword evidence="3" id="KW-1185">Reference proteome</keyword>